<gene>
    <name evidence="1" type="ORF">I595_3650</name>
</gene>
<dbReference type="Proteomes" id="UP000050280">
    <property type="component" value="Unassembled WGS sequence"/>
</dbReference>
<name>A0A0P7ACM4_9FLAO</name>
<sequence length="68" mass="7543">MKKCTIDVGLVARSTFLSVRGTQLNASSCKPELTAVKITSFYGEKTGLVVTEHVHSISHFIQLFYQQP</sequence>
<evidence type="ECO:0000313" key="2">
    <source>
        <dbReference type="Proteomes" id="UP000050280"/>
    </source>
</evidence>
<dbReference type="EMBL" id="LDJX01000012">
    <property type="protein sequence ID" value="KPM30241.1"/>
    <property type="molecule type" value="Genomic_DNA"/>
</dbReference>
<accession>A0A0P7ACM4</accession>
<proteinExistence type="predicted"/>
<reference evidence="1 2" key="1">
    <citation type="submission" date="2015-09" db="EMBL/GenBank/DDBJ databases">
        <title>Genome sequence of the marine flavobacterium Croceitalea dokdonensis DOKDO 023 that contains proton- and sodium-pumping rhodopsins.</title>
        <authorList>
            <person name="Kwon S.-K."/>
            <person name="Lee H.K."/>
            <person name="Kwak M.-J."/>
            <person name="Kim J.F."/>
        </authorList>
    </citation>
    <scope>NUCLEOTIDE SEQUENCE [LARGE SCALE GENOMIC DNA]</scope>
    <source>
        <strain evidence="1 2">DOKDO 023</strain>
    </source>
</reference>
<dbReference type="AlphaFoldDB" id="A0A0P7ACM4"/>
<organism evidence="1 2">
    <name type="scientific">Croceitalea dokdonensis DOKDO 023</name>
    <dbReference type="NCBI Taxonomy" id="1300341"/>
    <lineage>
        <taxon>Bacteria</taxon>
        <taxon>Pseudomonadati</taxon>
        <taxon>Bacteroidota</taxon>
        <taxon>Flavobacteriia</taxon>
        <taxon>Flavobacteriales</taxon>
        <taxon>Flavobacteriaceae</taxon>
        <taxon>Croceitalea</taxon>
    </lineage>
</organism>
<evidence type="ECO:0000313" key="1">
    <source>
        <dbReference type="EMBL" id="KPM30241.1"/>
    </source>
</evidence>
<dbReference type="STRING" id="1300341.I595_3650"/>
<protein>
    <submittedName>
        <fullName evidence="1">Uncharacterized protein</fullName>
    </submittedName>
</protein>
<comment type="caution">
    <text evidence="1">The sequence shown here is derived from an EMBL/GenBank/DDBJ whole genome shotgun (WGS) entry which is preliminary data.</text>
</comment>
<keyword evidence="2" id="KW-1185">Reference proteome</keyword>